<organism evidence="2 3">
    <name type="scientific">Antrihabitans stalagmiti</name>
    <dbReference type="NCBI Taxonomy" id="2799499"/>
    <lineage>
        <taxon>Bacteria</taxon>
        <taxon>Bacillati</taxon>
        <taxon>Actinomycetota</taxon>
        <taxon>Actinomycetes</taxon>
        <taxon>Mycobacteriales</taxon>
        <taxon>Nocardiaceae</taxon>
        <taxon>Antrihabitans</taxon>
    </lineage>
</organism>
<proteinExistence type="predicted"/>
<dbReference type="Proteomes" id="UP000655868">
    <property type="component" value="Unassembled WGS sequence"/>
</dbReference>
<sequence length="194" mass="21320">MIRPPYLARVAAGAAVYILEETRKFPSTAVTLPMTAFSQMLQTGMHFQQFLTSLAIKGDRVFSPLLGPDQDQPEWATFDEDETELDVPDIAERSETPGRFALYSMPPKEQRAGVSTPRSTNASSNAAPAPEPAAEPEIAAYLDYANLTLAQLRARLRNLSLEELTALLDYEEGSLARAPFVTMLSNRIVSTKAK</sequence>
<protein>
    <submittedName>
        <fullName evidence="2">Lipid droplet-associated protein</fullName>
    </submittedName>
</protein>
<dbReference type="InterPro" id="IPR047728">
    <property type="entry name" value="LipDrop-assoc"/>
</dbReference>
<gene>
    <name evidence="2" type="ORF">JGU71_27785</name>
</gene>
<dbReference type="AlphaFoldDB" id="A0A934NWW2"/>
<name>A0A934NWW2_9NOCA</name>
<dbReference type="NCBIfam" id="NF033649">
    <property type="entry name" value="LipDrop_Rv1109c"/>
    <property type="match status" value="1"/>
</dbReference>
<feature type="region of interest" description="Disordered" evidence="1">
    <location>
        <begin position="104"/>
        <end position="131"/>
    </location>
</feature>
<evidence type="ECO:0000313" key="2">
    <source>
        <dbReference type="EMBL" id="MBJ8342697.1"/>
    </source>
</evidence>
<reference evidence="2" key="1">
    <citation type="submission" date="2020-12" db="EMBL/GenBank/DDBJ databases">
        <title>Antrihabitans popcorni sp. nov. and Antrihabitans auranticaus sp. nov., isolated from a larva cave.</title>
        <authorList>
            <person name="Lee S.D."/>
            <person name="Kim I.S."/>
        </authorList>
    </citation>
    <scope>NUCLEOTIDE SEQUENCE</scope>
    <source>
        <strain evidence="2">YC3-6</strain>
    </source>
</reference>
<dbReference type="RefSeq" id="WP_199708395.1">
    <property type="nucleotide sequence ID" value="NZ_JAEMNV010000013.1"/>
</dbReference>
<feature type="compositionally biased region" description="Polar residues" evidence="1">
    <location>
        <begin position="116"/>
        <end position="125"/>
    </location>
</feature>
<keyword evidence="3" id="KW-1185">Reference proteome</keyword>
<comment type="caution">
    <text evidence="2">The sequence shown here is derived from an EMBL/GenBank/DDBJ whole genome shotgun (WGS) entry which is preliminary data.</text>
</comment>
<evidence type="ECO:0000313" key="3">
    <source>
        <dbReference type="Proteomes" id="UP000655868"/>
    </source>
</evidence>
<dbReference type="EMBL" id="JAEMNV010000013">
    <property type="protein sequence ID" value="MBJ8342697.1"/>
    <property type="molecule type" value="Genomic_DNA"/>
</dbReference>
<evidence type="ECO:0000256" key="1">
    <source>
        <dbReference type="SAM" id="MobiDB-lite"/>
    </source>
</evidence>
<accession>A0A934NWW2</accession>